<keyword evidence="2" id="KW-1185">Reference proteome</keyword>
<proteinExistence type="predicted"/>
<evidence type="ECO:0000313" key="1">
    <source>
        <dbReference type="EMBL" id="ALA58322.1"/>
    </source>
</evidence>
<accession>A0A0K2GCJ7</accession>
<dbReference type="KEGG" id="nmv:NITMOv2_1902"/>
<dbReference type="RefSeq" id="WP_053379506.1">
    <property type="nucleotide sequence ID" value="NZ_CP011801.1"/>
</dbReference>
<name>A0A0K2GCJ7_NITMO</name>
<dbReference type="STRING" id="42253.NITMOv2_1902"/>
<evidence type="ECO:0000313" key="2">
    <source>
        <dbReference type="Proteomes" id="UP000069205"/>
    </source>
</evidence>
<dbReference type="AlphaFoldDB" id="A0A0K2GCJ7"/>
<dbReference type="OrthoDB" id="9939735at2"/>
<sequence>MSIQRAVKDFIAGSRSLYRQLREDGEGLSDVDLVALREQLHLLDAEAGDLQDRKEFGSADALFLFDGRRPSAAKPVGRRHHG</sequence>
<reference evidence="1 2" key="1">
    <citation type="journal article" date="2015" name="Proc. Natl. Acad. Sci. U.S.A.">
        <title>Expanded metabolic versatility of ubiquitous nitrite-oxidizing bacteria from the genus Nitrospira.</title>
        <authorList>
            <person name="Koch H."/>
            <person name="Lucker S."/>
            <person name="Albertsen M."/>
            <person name="Kitzinger K."/>
            <person name="Herbold C."/>
            <person name="Spieck E."/>
            <person name="Nielsen P.H."/>
            <person name="Wagner M."/>
            <person name="Daims H."/>
        </authorList>
    </citation>
    <scope>NUCLEOTIDE SEQUENCE [LARGE SCALE GENOMIC DNA]</scope>
    <source>
        <strain evidence="1 2">NSP M-1</strain>
    </source>
</reference>
<organism evidence="1 2">
    <name type="scientific">Nitrospira moscoviensis</name>
    <dbReference type="NCBI Taxonomy" id="42253"/>
    <lineage>
        <taxon>Bacteria</taxon>
        <taxon>Pseudomonadati</taxon>
        <taxon>Nitrospirota</taxon>
        <taxon>Nitrospiria</taxon>
        <taxon>Nitrospirales</taxon>
        <taxon>Nitrospiraceae</taxon>
        <taxon>Nitrospira</taxon>
    </lineage>
</organism>
<dbReference type="EMBL" id="CP011801">
    <property type="protein sequence ID" value="ALA58322.1"/>
    <property type="molecule type" value="Genomic_DNA"/>
</dbReference>
<gene>
    <name evidence="1" type="ORF">NITMOv2_1902</name>
</gene>
<protein>
    <submittedName>
        <fullName evidence="1">Uncharacterized protein</fullName>
    </submittedName>
</protein>
<dbReference type="PATRIC" id="fig|42253.5.peg.1873"/>
<dbReference type="Proteomes" id="UP000069205">
    <property type="component" value="Chromosome"/>
</dbReference>